<gene>
    <name evidence="1" type="ORF">TPSB3V08_LOCUS4371</name>
</gene>
<reference evidence="1" key="1">
    <citation type="submission" date="2020-11" db="EMBL/GenBank/DDBJ databases">
        <authorList>
            <person name="Tran Van P."/>
        </authorList>
    </citation>
    <scope>NUCLEOTIDE SEQUENCE</scope>
</reference>
<evidence type="ECO:0000313" key="1">
    <source>
        <dbReference type="EMBL" id="CAD7404189.1"/>
    </source>
</evidence>
<protein>
    <submittedName>
        <fullName evidence="1">Uncharacterized protein</fullName>
    </submittedName>
</protein>
<dbReference type="SUPFAM" id="SSF46966">
    <property type="entry name" value="Spectrin repeat"/>
    <property type="match status" value="1"/>
</dbReference>
<accession>A0A7R9H0F1</accession>
<name>A0A7R9H0F1_TIMPO</name>
<dbReference type="AlphaFoldDB" id="A0A7R9H0F1"/>
<dbReference type="EMBL" id="OD002094">
    <property type="protein sequence ID" value="CAD7404189.1"/>
    <property type="molecule type" value="Genomic_DNA"/>
</dbReference>
<organism evidence="1">
    <name type="scientific">Timema poppense</name>
    <name type="common">Walking stick</name>
    <dbReference type="NCBI Taxonomy" id="170557"/>
    <lineage>
        <taxon>Eukaryota</taxon>
        <taxon>Metazoa</taxon>
        <taxon>Ecdysozoa</taxon>
        <taxon>Arthropoda</taxon>
        <taxon>Hexapoda</taxon>
        <taxon>Insecta</taxon>
        <taxon>Pterygota</taxon>
        <taxon>Neoptera</taxon>
        <taxon>Polyneoptera</taxon>
        <taxon>Phasmatodea</taxon>
        <taxon>Timematodea</taxon>
        <taxon>Timematoidea</taxon>
        <taxon>Timematidae</taxon>
        <taxon>Timema</taxon>
    </lineage>
</organism>
<sequence>MLSCAQLSSWVDELRQELQSDEVADTLEAAERLVEQCGQQRDSSLDASVSTIAQGETLLQELRCNDEDEVCRKNTAKEIKKDTVGTDNSKYVSERRRMREELRKMKTCY</sequence>
<dbReference type="Gene3D" id="1.20.58.60">
    <property type="match status" value="1"/>
</dbReference>
<proteinExistence type="predicted"/>